<dbReference type="Proteomes" id="UP001234989">
    <property type="component" value="Chromosome 5"/>
</dbReference>
<keyword evidence="2" id="KW-1185">Reference proteome</keyword>
<protein>
    <submittedName>
        <fullName evidence="1">Uncharacterized protein</fullName>
    </submittedName>
</protein>
<reference evidence="1" key="1">
    <citation type="submission" date="2023-08" db="EMBL/GenBank/DDBJ databases">
        <title>A de novo genome assembly of Solanum verrucosum Schlechtendal, a Mexican diploid species geographically isolated from the other diploid A-genome species in potato relatives.</title>
        <authorList>
            <person name="Hosaka K."/>
        </authorList>
    </citation>
    <scope>NUCLEOTIDE SEQUENCE</scope>
    <source>
        <tissue evidence="1">Young leaves</tissue>
    </source>
</reference>
<gene>
    <name evidence="1" type="ORF">MTR67_024345</name>
</gene>
<accession>A0AAF0R1H0</accession>
<evidence type="ECO:0000313" key="2">
    <source>
        <dbReference type="Proteomes" id="UP001234989"/>
    </source>
</evidence>
<sequence length="10" mass="1046">MSLRAPAGPF</sequence>
<name>A0AAF0R1H0_SOLVR</name>
<organism evidence="1 2">
    <name type="scientific">Solanum verrucosum</name>
    <dbReference type="NCBI Taxonomy" id="315347"/>
    <lineage>
        <taxon>Eukaryota</taxon>
        <taxon>Viridiplantae</taxon>
        <taxon>Streptophyta</taxon>
        <taxon>Embryophyta</taxon>
        <taxon>Tracheophyta</taxon>
        <taxon>Spermatophyta</taxon>
        <taxon>Magnoliopsida</taxon>
        <taxon>eudicotyledons</taxon>
        <taxon>Gunneridae</taxon>
        <taxon>Pentapetalae</taxon>
        <taxon>asterids</taxon>
        <taxon>lamiids</taxon>
        <taxon>Solanales</taxon>
        <taxon>Solanaceae</taxon>
        <taxon>Solanoideae</taxon>
        <taxon>Solaneae</taxon>
        <taxon>Solanum</taxon>
    </lineage>
</organism>
<evidence type="ECO:0000313" key="1">
    <source>
        <dbReference type="EMBL" id="WMV30960.1"/>
    </source>
</evidence>
<proteinExistence type="predicted"/>
<dbReference type="EMBL" id="CP133616">
    <property type="protein sequence ID" value="WMV30960.1"/>
    <property type="molecule type" value="Genomic_DNA"/>
</dbReference>